<reference evidence="1 2" key="1">
    <citation type="journal article" date="2018" name="Nat. Ecol. Evol.">
        <title>Pezizomycetes genomes reveal the molecular basis of ectomycorrhizal truffle lifestyle.</title>
        <authorList>
            <person name="Murat C."/>
            <person name="Payen T."/>
            <person name="Noel B."/>
            <person name="Kuo A."/>
            <person name="Morin E."/>
            <person name="Chen J."/>
            <person name="Kohler A."/>
            <person name="Krizsan K."/>
            <person name="Balestrini R."/>
            <person name="Da Silva C."/>
            <person name="Montanini B."/>
            <person name="Hainaut M."/>
            <person name="Levati E."/>
            <person name="Barry K.W."/>
            <person name="Belfiori B."/>
            <person name="Cichocki N."/>
            <person name="Clum A."/>
            <person name="Dockter R.B."/>
            <person name="Fauchery L."/>
            <person name="Guy J."/>
            <person name="Iotti M."/>
            <person name="Le Tacon F."/>
            <person name="Lindquist E.A."/>
            <person name="Lipzen A."/>
            <person name="Malagnac F."/>
            <person name="Mello A."/>
            <person name="Molinier V."/>
            <person name="Miyauchi S."/>
            <person name="Poulain J."/>
            <person name="Riccioni C."/>
            <person name="Rubini A."/>
            <person name="Sitrit Y."/>
            <person name="Splivallo R."/>
            <person name="Traeger S."/>
            <person name="Wang M."/>
            <person name="Zifcakova L."/>
            <person name="Wipf D."/>
            <person name="Zambonelli A."/>
            <person name="Paolocci F."/>
            <person name="Nowrousian M."/>
            <person name="Ottonello S."/>
            <person name="Baldrian P."/>
            <person name="Spatafora J.W."/>
            <person name="Henrissat B."/>
            <person name="Nagy L.G."/>
            <person name="Aury J.M."/>
            <person name="Wincker P."/>
            <person name="Grigoriev I.V."/>
            <person name="Bonfante P."/>
            <person name="Martin F.M."/>
        </authorList>
    </citation>
    <scope>NUCLEOTIDE SEQUENCE [LARGE SCALE GENOMIC DNA]</scope>
    <source>
        <strain evidence="1 2">120613-1</strain>
    </source>
</reference>
<organism evidence="1 2">
    <name type="scientific">Choiromyces venosus 120613-1</name>
    <dbReference type="NCBI Taxonomy" id="1336337"/>
    <lineage>
        <taxon>Eukaryota</taxon>
        <taxon>Fungi</taxon>
        <taxon>Dikarya</taxon>
        <taxon>Ascomycota</taxon>
        <taxon>Pezizomycotina</taxon>
        <taxon>Pezizomycetes</taxon>
        <taxon>Pezizales</taxon>
        <taxon>Tuberaceae</taxon>
        <taxon>Choiromyces</taxon>
    </lineage>
</organism>
<dbReference type="Proteomes" id="UP000276215">
    <property type="component" value="Unassembled WGS sequence"/>
</dbReference>
<protein>
    <recommendedName>
        <fullName evidence="3">Tc1-like transposase DDE domain-containing protein</fullName>
    </recommendedName>
</protein>
<keyword evidence="2" id="KW-1185">Reference proteome</keyword>
<gene>
    <name evidence="1" type="ORF">L873DRAFT_1798869</name>
</gene>
<dbReference type="GO" id="GO:0003676">
    <property type="term" value="F:nucleic acid binding"/>
    <property type="evidence" value="ECO:0007669"/>
    <property type="project" value="InterPro"/>
</dbReference>
<dbReference type="Gene3D" id="3.30.420.10">
    <property type="entry name" value="Ribonuclease H-like superfamily/Ribonuclease H"/>
    <property type="match status" value="1"/>
</dbReference>
<dbReference type="OrthoDB" id="5410741at2759"/>
<name>A0A3N4K5U2_9PEZI</name>
<evidence type="ECO:0008006" key="3">
    <source>
        <dbReference type="Google" id="ProtNLM"/>
    </source>
</evidence>
<dbReference type="STRING" id="1336337.A0A3N4K5U2"/>
<evidence type="ECO:0000313" key="2">
    <source>
        <dbReference type="Proteomes" id="UP000276215"/>
    </source>
</evidence>
<dbReference type="AlphaFoldDB" id="A0A3N4K5U2"/>
<dbReference type="EMBL" id="ML120357">
    <property type="protein sequence ID" value="RPB04582.1"/>
    <property type="molecule type" value="Genomic_DNA"/>
</dbReference>
<accession>A0A3N4K5U2</accession>
<dbReference type="InterPro" id="IPR036397">
    <property type="entry name" value="RNaseH_sf"/>
</dbReference>
<proteinExistence type="predicted"/>
<evidence type="ECO:0000313" key="1">
    <source>
        <dbReference type="EMBL" id="RPB04582.1"/>
    </source>
</evidence>
<sequence length="94" mass="11013">MSVVRDLVELVLLKMVHQRFSTKCRKKNEVDILPCPPQSPDLNLIENIWGDMEAYLGRRYGRVASREELIRAMKEVWKAIHSGRFIDLCRSMPK</sequence>